<feature type="region of interest" description="Disordered" evidence="1">
    <location>
        <begin position="41"/>
        <end position="68"/>
    </location>
</feature>
<dbReference type="InterPro" id="IPR001155">
    <property type="entry name" value="OxRdtase_FMN_N"/>
</dbReference>
<organism evidence="3 4">
    <name type="scientific">Colletotrichum lupini</name>
    <dbReference type="NCBI Taxonomy" id="145971"/>
    <lineage>
        <taxon>Eukaryota</taxon>
        <taxon>Fungi</taxon>
        <taxon>Dikarya</taxon>
        <taxon>Ascomycota</taxon>
        <taxon>Pezizomycotina</taxon>
        <taxon>Sordariomycetes</taxon>
        <taxon>Hypocreomycetidae</taxon>
        <taxon>Glomerellales</taxon>
        <taxon>Glomerellaceae</taxon>
        <taxon>Colletotrichum</taxon>
        <taxon>Colletotrichum acutatum species complex</taxon>
    </lineage>
</organism>
<evidence type="ECO:0000313" key="3">
    <source>
        <dbReference type="EMBL" id="UQC80385.1"/>
    </source>
</evidence>
<name>A0A9Q8SND5_9PEZI</name>
<dbReference type="AlphaFoldDB" id="A0A9Q8SND5"/>
<proteinExistence type="predicted"/>
<dbReference type="KEGG" id="clup:CLUP02_05868"/>
<evidence type="ECO:0000259" key="2">
    <source>
        <dbReference type="Pfam" id="PF00724"/>
    </source>
</evidence>
<reference evidence="3" key="1">
    <citation type="journal article" date="2021" name="Mol. Plant Microbe Interact.">
        <title>Complete Genome Sequence of the Plant-Pathogenic Fungus Colletotrichum lupini.</title>
        <authorList>
            <person name="Baroncelli R."/>
            <person name="Pensec F."/>
            <person name="Da Lio D."/>
            <person name="Boufleur T."/>
            <person name="Vicente I."/>
            <person name="Sarrocco S."/>
            <person name="Picot A."/>
            <person name="Baraldi E."/>
            <person name="Sukno S."/>
            <person name="Thon M."/>
            <person name="Le Floch G."/>
        </authorList>
    </citation>
    <scope>NUCLEOTIDE SEQUENCE</scope>
    <source>
        <strain evidence="3">IMI 504893</strain>
    </source>
</reference>
<dbReference type="Proteomes" id="UP000830671">
    <property type="component" value="Chromosome 3"/>
</dbReference>
<gene>
    <name evidence="3" type="ORF">CLUP02_05868</name>
</gene>
<dbReference type="InterPro" id="IPR044152">
    <property type="entry name" value="YqjM-like"/>
</dbReference>
<dbReference type="GO" id="GO:0050661">
    <property type="term" value="F:NADP binding"/>
    <property type="evidence" value="ECO:0007669"/>
    <property type="project" value="InterPro"/>
</dbReference>
<evidence type="ECO:0000313" key="4">
    <source>
        <dbReference type="Proteomes" id="UP000830671"/>
    </source>
</evidence>
<dbReference type="GO" id="GO:0010181">
    <property type="term" value="F:FMN binding"/>
    <property type="evidence" value="ECO:0007669"/>
    <property type="project" value="InterPro"/>
</dbReference>
<dbReference type="PANTHER" id="PTHR43303">
    <property type="entry name" value="NADPH DEHYDROGENASE C23G7.10C-RELATED"/>
    <property type="match status" value="1"/>
</dbReference>
<dbReference type="Gene3D" id="3.20.20.70">
    <property type="entry name" value="Aldolase class I"/>
    <property type="match status" value="1"/>
</dbReference>
<dbReference type="Pfam" id="PF00724">
    <property type="entry name" value="Oxidored_FMN"/>
    <property type="match status" value="1"/>
</dbReference>
<dbReference type="CDD" id="cd02932">
    <property type="entry name" value="OYE_YqiM_FMN"/>
    <property type="match status" value="1"/>
</dbReference>
<dbReference type="SUPFAM" id="SSF51395">
    <property type="entry name" value="FMN-linked oxidoreductases"/>
    <property type="match status" value="1"/>
</dbReference>
<keyword evidence="4" id="KW-1185">Reference proteome</keyword>
<dbReference type="InterPro" id="IPR013785">
    <property type="entry name" value="Aldolase_TIM"/>
</dbReference>
<dbReference type="PANTHER" id="PTHR43303:SF2">
    <property type="entry name" value="INDOLEAMINE 2,3-DIOXYGENASE PYRROLE 2,3-DIOXYGENASE (AFU_ORTHOLOGUE AFUA_5G01450"/>
    <property type="match status" value="1"/>
</dbReference>
<accession>A0A9Q8SND5</accession>
<protein>
    <submittedName>
        <fullName evidence="3">NADH:flavin oxidoreductase/NADH oxidase</fullName>
    </submittedName>
</protein>
<dbReference type="EMBL" id="CP019475">
    <property type="protein sequence ID" value="UQC80385.1"/>
    <property type="molecule type" value="Genomic_DNA"/>
</dbReference>
<dbReference type="GO" id="GO:0003959">
    <property type="term" value="F:NADPH dehydrogenase activity"/>
    <property type="evidence" value="ECO:0007669"/>
    <property type="project" value="InterPro"/>
</dbReference>
<feature type="domain" description="NADH:flavin oxidoreductase/NADH oxidase N-terminal" evidence="2">
    <location>
        <begin position="130"/>
        <end position="454"/>
    </location>
</feature>
<sequence length="529" mass="57687">MPRCLLPTDLTLPTTRIDSFTNQDKSHSTAIYLPARLPVNSSSTRNHWPNVPPPPLQTKHRQKTPQNTAPYPRIITLVSGLLYAGKRTLTPRTTTMTGTANKAAPGVPFYTPAQEPPAGTPVDAPAAPTLFQPLQIRDLTLNNRIWVSPMCQYSADNGHMTDYHLVHLGQFALHGAALTIIEATGVEARGRISPEDVGLWQDSQVAPLKRVVDFIHSQNQAVGIQLAHAGRKASTLAPWITETKGKALALESEGGWPDDCVAPSSIPFTEGWATPRELTLEEIQGVVTAFAESAKRAVEAGVDVIEIHGAHGYLITQFLSPLTNQRTDKYGGSFENRTRILFEVIKAVRDVIPSGMPLFLRISATEWMEYDGKPSWVVEDSIKLAKLLPEAGVDLLDVSSGGNNEAQKIEISPYYQVSIAGKIREALAAEGKKLFIGAVGMISSGEMARSIVQARGSGSAEANGHNGVDQGNAATLEVDEEHGQVTQADAVFVARQFLREPNFVYKIADEIGVRIKWANQYHRAPRRKH</sequence>
<dbReference type="GeneID" id="73339883"/>
<evidence type="ECO:0000256" key="1">
    <source>
        <dbReference type="SAM" id="MobiDB-lite"/>
    </source>
</evidence>
<dbReference type="RefSeq" id="XP_049142016.1">
    <property type="nucleotide sequence ID" value="XM_049284873.1"/>
</dbReference>